<feature type="domain" description="Sacsin/Nov" evidence="1">
    <location>
        <begin position="91"/>
        <end position="148"/>
    </location>
</feature>
<dbReference type="InterPro" id="IPR052957">
    <property type="entry name" value="Auxin_embryo_med"/>
</dbReference>
<evidence type="ECO:0000313" key="2">
    <source>
        <dbReference type="EMBL" id="KAI3896785.1"/>
    </source>
</evidence>
<dbReference type="Gene3D" id="3.30.565.10">
    <property type="entry name" value="Histidine kinase-like ATPase, C-terminal domain"/>
    <property type="match status" value="1"/>
</dbReference>
<dbReference type="PANTHER" id="PTHR32387:SF3">
    <property type="entry name" value="ATP_DNA BINDING PROTEIN"/>
    <property type="match status" value="1"/>
</dbReference>
<evidence type="ECO:0000313" key="3">
    <source>
        <dbReference type="Proteomes" id="UP001202328"/>
    </source>
</evidence>
<accession>A0AAD4XC62</accession>
<dbReference type="SUPFAM" id="SSF55874">
    <property type="entry name" value="ATPase domain of HSP90 chaperone/DNA topoisomerase II/histidine kinase"/>
    <property type="match status" value="1"/>
</dbReference>
<evidence type="ECO:0000259" key="1">
    <source>
        <dbReference type="Pfam" id="PF25794"/>
    </source>
</evidence>
<dbReference type="Pfam" id="PF25794">
    <property type="entry name" value="SACS"/>
    <property type="match status" value="1"/>
</dbReference>
<sequence length="1666" mass="189105">MAMRSPKEHIEDIRKGKFSIGAKEPNLLTEDLHQAVKNLSAELYAKDVHFLMEIIQVYLILRLVLLRVKPSLEFVMTTTDITATGAPATLLVCNNEKGFSPKNIDSICSIGRSTKKGHRQRGYIGEKGIGFKSVFLITAQPYIFSNGYQIKFSEDPCPQCNVGYIVPQWVEEHPTVAEIQQIYGSERSLLTTIIVLPLKPDKVHPVKQQLSNIHPEVLLFLAKIKRLSVREANKDPKLNTLCEVSISSETEFVSRKNVTEENSTSSEGECSYYMWRQRFPVKQENKVERRMEVGEWVITLALPVGQRLNRGMSSPGIYAFLPTEMVTSFPFIIQSDFVLASSRETILLDNKWNQGILDCVPSAFISAFISLIKSSVAAPVSTLANMFAFLPINLSSYHKSILPSESNNAQKFFHKPAEVGRILPAFWNILLKAEKQGVSLHNLSTHGKYVLSSAFDKNVYDKVLNFLEVKGMENEWYPKCIRGSNLVLGVSEDLYIEILFFLFHHWGTHFQNTSIKKIPLLKYIGEDRIVSLLSIADASKQGMTFCLSNDSRYKSWLIDWNEALQSFPKRETVRSWLISSGVSVLSVFEYAALLFNSIHNASSKLVITSAHFLYQSLLGNYLSEAEVNKLCKKLPLVDKYGCVTTQRSGVLVPARDSNWVALMGTNPLRGNHYVELTEDYSCSGNLAGSHTEEKQLMSFLKKHIGASDIPNICPPDDPLPTVKSPLTKANTFLLLEWIRKLRSGRKLVEGSFLRSIREGCWLRTCLGDSTSYSYVAPSQSFLLTTSDGSILQNGSELVDIPLVDIQFYGSRINEYKEELKAVGVMFESREVCKYMGQRLMSLAANSNLTKSNVFSILKFIRLLGENYLPLDDFIKTIQKGSWLKTLNGHLSPVDSILFDSEWKVASQISSLPLIDNDYYGEDISGFKAELKLLGVKVGFQKNYQIVVDFFRMPVSLTKEATFLILECIRHTNSSAFVEVLKDRKWLHTGVLKSPSECFLFNGEWGCLLKVFNGFPSISEEHYGPTIVSYKNELQQLGVVVDFDEAAEVFACQFKQHASSSSITKENVLSFLECYKQLKKTSHRLPKKVNKCLREEKWLQTRLGTRVPKDSIMFHSDWESLSPIVSLPLIDDSDTGYGRVILEYRDELKEIGVVAKFSSGMHFVVSGLNIPPNPSDIAPQSALSLMNCIKILLKENNALPEGFLKRVNRRWLKTRMGYQVPGNCLMFDSKWSSLLLQPEDGPFIDDVFYCFKIASYSRELEAIGVTVDVKHGCSLIASNLESHSQLTVISRIYKCLRHFNWEPQKGSIKEPANEASGKIFIPNGSNTGRWVFPEECVIYDKDDLFGLQLNVLEKHYEKKDLLDYFCSAFGVRRNPNADDYCKLWNKWESTKQKITPEECRFFWLYIAKNWNSKTENLLQRNSDDVLLFDRDAILIPDDLQLRDCLEKASPDPLFVWYPKPSFPSVTKCKLNEIFANVGVRTISESVNKEGSSILDAADLKQITSKGTFIKRGLIRIILAFLADPCLEIDFEERHQMVNYLLDLMVFETEEPITASYGIKLCTARTLKVEVSQMIRWERENMKLFTRKVDRSASGHKENIAYATYFSEVIAEGLLWEKADQIAGLSELIKLGWLLDFEDEAIDFLLKTKNLQLCDEDEEFIKSAFALD</sequence>
<dbReference type="EMBL" id="JAJJMB010011871">
    <property type="protein sequence ID" value="KAI3896785.1"/>
    <property type="molecule type" value="Genomic_DNA"/>
</dbReference>
<protein>
    <recommendedName>
        <fullName evidence="1">Sacsin/Nov domain-containing protein</fullName>
    </recommendedName>
</protein>
<proteinExistence type="predicted"/>
<comment type="caution">
    <text evidence="2">The sequence shown here is derived from an EMBL/GenBank/DDBJ whole genome shotgun (WGS) entry which is preliminary data.</text>
</comment>
<dbReference type="Proteomes" id="UP001202328">
    <property type="component" value="Unassembled WGS sequence"/>
</dbReference>
<gene>
    <name evidence="2" type="ORF">MKW98_009638</name>
</gene>
<organism evidence="2 3">
    <name type="scientific">Papaver atlanticum</name>
    <dbReference type="NCBI Taxonomy" id="357466"/>
    <lineage>
        <taxon>Eukaryota</taxon>
        <taxon>Viridiplantae</taxon>
        <taxon>Streptophyta</taxon>
        <taxon>Embryophyta</taxon>
        <taxon>Tracheophyta</taxon>
        <taxon>Spermatophyta</taxon>
        <taxon>Magnoliopsida</taxon>
        <taxon>Ranunculales</taxon>
        <taxon>Papaveraceae</taxon>
        <taxon>Papaveroideae</taxon>
        <taxon>Papaver</taxon>
    </lineage>
</organism>
<dbReference type="PANTHER" id="PTHR32387">
    <property type="entry name" value="WU:FJ29H11"/>
    <property type="match status" value="1"/>
</dbReference>
<reference evidence="2" key="1">
    <citation type="submission" date="2022-04" db="EMBL/GenBank/DDBJ databases">
        <title>A functionally conserved STORR gene fusion in Papaver species that diverged 16.8 million years ago.</title>
        <authorList>
            <person name="Catania T."/>
        </authorList>
    </citation>
    <scope>NUCLEOTIDE SEQUENCE</scope>
    <source>
        <strain evidence="2">S-188037</strain>
    </source>
</reference>
<dbReference type="InterPro" id="IPR058210">
    <property type="entry name" value="SACS/Nov_dom"/>
</dbReference>
<name>A0AAD4XC62_9MAGN</name>
<dbReference type="InterPro" id="IPR036890">
    <property type="entry name" value="HATPase_C_sf"/>
</dbReference>
<keyword evidence="3" id="KW-1185">Reference proteome</keyword>